<evidence type="ECO:0000313" key="1">
    <source>
        <dbReference type="EMBL" id="BBO86925.1"/>
    </source>
</evidence>
<dbReference type="Proteomes" id="UP000422108">
    <property type="component" value="Chromosome"/>
</dbReference>
<dbReference type="InterPro" id="IPR029063">
    <property type="entry name" value="SAM-dependent_MTases_sf"/>
</dbReference>
<dbReference type="Gene3D" id="3.40.50.150">
    <property type="entry name" value="Vaccinia Virus protein VP39"/>
    <property type="match status" value="1"/>
</dbReference>
<evidence type="ECO:0008006" key="3">
    <source>
        <dbReference type="Google" id="ProtNLM"/>
    </source>
</evidence>
<name>A0A5K8A2Y3_9BACT</name>
<dbReference type="CDD" id="cd02440">
    <property type="entry name" value="AdoMet_MTases"/>
    <property type="match status" value="1"/>
</dbReference>
<gene>
    <name evidence="1" type="ORF">DSCOOX_01050</name>
</gene>
<keyword evidence="2" id="KW-1185">Reference proteome</keyword>
<dbReference type="AlphaFoldDB" id="A0A5K8A2Y3"/>
<organism evidence="1 2">
    <name type="scientific">Desulfosarcina ovata subsp. ovata</name>
    <dbReference type="NCBI Taxonomy" id="2752305"/>
    <lineage>
        <taxon>Bacteria</taxon>
        <taxon>Pseudomonadati</taxon>
        <taxon>Thermodesulfobacteriota</taxon>
        <taxon>Desulfobacteria</taxon>
        <taxon>Desulfobacterales</taxon>
        <taxon>Desulfosarcinaceae</taxon>
        <taxon>Desulfosarcina</taxon>
    </lineage>
</organism>
<evidence type="ECO:0000313" key="2">
    <source>
        <dbReference type="Proteomes" id="UP000422108"/>
    </source>
</evidence>
<protein>
    <recommendedName>
        <fullName evidence="3">Methyltransferase type 12 domain-containing protein</fullName>
    </recommendedName>
</protein>
<reference evidence="1 2" key="1">
    <citation type="submission" date="2019-11" db="EMBL/GenBank/DDBJ databases">
        <title>Comparative genomics of hydrocarbon-degrading Desulfosarcina strains.</title>
        <authorList>
            <person name="Watanabe M."/>
            <person name="Kojima H."/>
            <person name="Fukui M."/>
        </authorList>
    </citation>
    <scope>NUCLEOTIDE SEQUENCE [LARGE SCALE GENOMIC DNA]</scope>
    <source>
        <strain evidence="2">oXyS1</strain>
    </source>
</reference>
<sequence length="235" mass="27285">MSSKPYRQYFGRDLEAMGSAENYHHWIIDEFKPYIRGHVAEVGAGSGNISALLREYAERLTAFEPSDNMYPLLFRRFLHDSKVCTIHNTLKGQHQQFTCALDTLIYVNVLEHIENDEKELAQIHEALKPGGHALIFVPALPFLFCNFDRQVGHFRRYLKKDLIMLSEKIGFKSIKAKYFDLAGIIPWLLFFVLLKQTLNSRNVNYYDKHIIPITRIFEKAIAPPIGKNILFIIQK</sequence>
<accession>A0A5K8A2Y3</accession>
<dbReference type="EMBL" id="AP021879">
    <property type="protein sequence ID" value="BBO86925.1"/>
    <property type="molecule type" value="Genomic_DNA"/>
</dbReference>
<dbReference type="RefSeq" id="WP_155308425.1">
    <property type="nucleotide sequence ID" value="NZ_AP021879.1"/>
</dbReference>
<dbReference type="SUPFAM" id="SSF53335">
    <property type="entry name" value="S-adenosyl-L-methionine-dependent methyltransferases"/>
    <property type="match status" value="1"/>
</dbReference>
<dbReference type="Pfam" id="PF13489">
    <property type="entry name" value="Methyltransf_23"/>
    <property type="match status" value="1"/>
</dbReference>
<proteinExistence type="predicted"/>